<gene>
    <name evidence="1" type="ORF">GCM10009665_08960</name>
</gene>
<proteinExistence type="predicted"/>
<keyword evidence="2" id="KW-1185">Reference proteome</keyword>
<accession>A0ABN1VRV9</accession>
<name>A0ABN1VRV9_9ACTN</name>
<evidence type="ECO:0000313" key="2">
    <source>
        <dbReference type="Proteomes" id="UP001500037"/>
    </source>
</evidence>
<reference evidence="1 2" key="1">
    <citation type="journal article" date="2019" name="Int. J. Syst. Evol. Microbiol.">
        <title>The Global Catalogue of Microorganisms (GCM) 10K type strain sequencing project: providing services to taxonomists for standard genome sequencing and annotation.</title>
        <authorList>
            <consortium name="The Broad Institute Genomics Platform"/>
            <consortium name="The Broad Institute Genome Sequencing Center for Infectious Disease"/>
            <person name="Wu L."/>
            <person name="Ma J."/>
        </authorList>
    </citation>
    <scope>NUCLEOTIDE SEQUENCE [LARGE SCALE GENOMIC DNA]</scope>
    <source>
        <strain evidence="1 2">JCM 13004</strain>
    </source>
</reference>
<comment type="caution">
    <text evidence="1">The sequence shown here is derived from an EMBL/GenBank/DDBJ whole genome shotgun (WGS) entry which is preliminary data.</text>
</comment>
<organism evidence="1 2">
    <name type="scientific">Kitasatospora nipponensis</name>
    <dbReference type="NCBI Taxonomy" id="258049"/>
    <lineage>
        <taxon>Bacteria</taxon>
        <taxon>Bacillati</taxon>
        <taxon>Actinomycetota</taxon>
        <taxon>Actinomycetes</taxon>
        <taxon>Kitasatosporales</taxon>
        <taxon>Streptomycetaceae</taxon>
        <taxon>Kitasatospora</taxon>
    </lineage>
</organism>
<protein>
    <submittedName>
        <fullName evidence="1">Uncharacterized protein</fullName>
    </submittedName>
</protein>
<sequence>MEHLPVNLAWQTRMAELLDVAHDYSAGGAHAGLPVVWQL</sequence>
<dbReference type="EMBL" id="BAAALF010000008">
    <property type="protein sequence ID" value="GAA1221021.1"/>
    <property type="molecule type" value="Genomic_DNA"/>
</dbReference>
<dbReference type="Proteomes" id="UP001500037">
    <property type="component" value="Unassembled WGS sequence"/>
</dbReference>
<evidence type="ECO:0000313" key="1">
    <source>
        <dbReference type="EMBL" id="GAA1221021.1"/>
    </source>
</evidence>